<dbReference type="STRING" id="686832.A0A0C2Y5F4"/>
<accession>A0A0C2Y5F4</accession>
<organism evidence="3 4">
    <name type="scientific">Hebeloma cylindrosporum</name>
    <dbReference type="NCBI Taxonomy" id="76867"/>
    <lineage>
        <taxon>Eukaryota</taxon>
        <taxon>Fungi</taxon>
        <taxon>Dikarya</taxon>
        <taxon>Basidiomycota</taxon>
        <taxon>Agaricomycotina</taxon>
        <taxon>Agaricomycetes</taxon>
        <taxon>Agaricomycetidae</taxon>
        <taxon>Agaricales</taxon>
        <taxon>Agaricineae</taxon>
        <taxon>Hymenogastraceae</taxon>
        <taxon>Hebeloma</taxon>
    </lineage>
</organism>
<gene>
    <name evidence="3" type="ORF">M413DRAFT_17191</name>
</gene>
<sequence>MTTPPPPPEDGDLFVNTNHTSSTENDLPTLFISSYGHRVGPLLPTAQVSIDLRNLPNPPKNLRTGQTGLSKALRDYLFSMDEVQRRFEEVITRISSRLQEARENGEDQIRVGVCCELGKHRSVAVVEELGKTRFPGWNVVVAHRDVHLKRSNQKDRSRRNRDLNDSD</sequence>
<proteinExistence type="predicted"/>
<dbReference type="HOGENOM" id="CLU_119124_0_0_1"/>
<feature type="domain" description="RapZ C-terminal" evidence="2">
    <location>
        <begin position="30"/>
        <end position="147"/>
    </location>
</feature>
<dbReference type="AlphaFoldDB" id="A0A0C2Y5F4"/>
<dbReference type="Proteomes" id="UP000053424">
    <property type="component" value="Unassembled WGS sequence"/>
</dbReference>
<dbReference type="GO" id="GO:0005524">
    <property type="term" value="F:ATP binding"/>
    <property type="evidence" value="ECO:0007669"/>
    <property type="project" value="InterPro"/>
</dbReference>
<evidence type="ECO:0000313" key="4">
    <source>
        <dbReference type="Proteomes" id="UP000053424"/>
    </source>
</evidence>
<evidence type="ECO:0000313" key="3">
    <source>
        <dbReference type="EMBL" id="KIM45063.1"/>
    </source>
</evidence>
<feature type="region of interest" description="Disordered" evidence="1">
    <location>
        <begin position="1"/>
        <end position="21"/>
    </location>
</feature>
<dbReference type="PANTHER" id="PTHR30448">
    <property type="entry name" value="RNASE ADAPTER PROTEIN RAPZ"/>
    <property type="match status" value="1"/>
</dbReference>
<reference evidence="3 4" key="1">
    <citation type="submission" date="2014-04" db="EMBL/GenBank/DDBJ databases">
        <authorList>
            <consortium name="DOE Joint Genome Institute"/>
            <person name="Kuo A."/>
            <person name="Gay G."/>
            <person name="Dore J."/>
            <person name="Kohler A."/>
            <person name="Nagy L.G."/>
            <person name="Floudas D."/>
            <person name="Copeland A."/>
            <person name="Barry K.W."/>
            <person name="Cichocki N."/>
            <person name="Veneault-Fourrey C."/>
            <person name="LaButti K."/>
            <person name="Lindquist E.A."/>
            <person name="Lipzen A."/>
            <person name="Lundell T."/>
            <person name="Morin E."/>
            <person name="Murat C."/>
            <person name="Sun H."/>
            <person name="Tunlid A."/>
            <person name="Henrissat B."/>
            <person name="Grigoriev I.V."/>
            <person name="Hibbett D.S."/>
            <person name="Martin F."/>
            <person name="Nordberg H.P."/>
            <person name="Cantor M.N."/>
            <person name="Hua S.X."/>
        </authorList>
    </citation>
    <scope>NUCLEOTIDE SEQUENCE [LARGE SCALE GENOMIC DNA]</scope>
    <source>
        <strain evidence="4">h7</strain>
    </source>
</reference>
<evidence type="ECO:0000259" key="2">
    <source>
        <dbReference type="Pfam" id="PF22740"/>
    </source>
</evidence>
<name>A0A0C2Y5F4_HEBCY</name>
<reference evidence="4" key="2">
    <citation type="submission" date="2015-01" db="EMBL/GenBank/DDBJ databases">
        <title>Evolutionary Origins and Diversification of the Mycorrhizal Mutualists.</title>
        <authorList>
            <consortium name="DOE Joint Genome Institute"/>
            <consortium name="Mycorrhizal Genomics Consortium"/>
            <person name="Kohler A."/>
            <person name="Kuo A."/>
            <person name="Nagy L.G."/>
            <person name="Floudas D."/>
            <person name="Copeland A."/>
            <person name="Barry K.W."/>
            <person name="Cichocki N."/>
            <person name="Veneault-Fourrey C."/>
            <person name="LaButti K."/>
            <person name="Lindquist E.A."/>
            <person name="Lipzen A."/>
            <person name="Lundell T."/>
            <person name="Morin E."/>
            <person name="Murat C."/>
            <person name="Riley R."/>
            <person name="Ohm R."/>
            <person name="Sun H."/>
            <person name="Tunlid A."/>
            <person name="Henrissat B."/>
            <person name="Grigoriev I.V."/>
            <person name="Hibbett D.S."/>
            <person name="Martin F."/>
        </authorList>
    </citation>
    <scope>NUCLEOTIDE SEQUENCE [LARGE SCALE GENOMIC DNA]</scope>
    <source>
        <strain evidence="4">h7</strain>
    </source>
</reference>
<dbReference type="InterPro" id="IPR005337">
    <property type="entry name" value="RapZ-like"/>
</dbReference>
<dbReference type="OrthoDB" id="10267139at2759"/>
<keyword evidence="4" id="KW-1185">Reference proteome</keyword>
<evidence type="ECO:0000256" key="1">
    <source>
        <dbReference type="SAM" id="MobiDB-lite"/>
    </source>
</evidence>
<dbReference type="InterPro" id="IPR053931">
    <property type="entry name" value="RapZ_C"/>
</dbReference>
<dbReference type="Pfam" id="PF22740">
    <property type="entry name" value="PapZ_C"/>
    <property type="match status" value="1"/>
</dbReference>
<dbReference type="PANTHER" id="PTHR30448:SF0">
    <property type="entry name" value="RNASE ADAPTER PROTEIN RAPZ"/>
    <property type="match status" value="1"/>
</dbReference>
<dbReference type="EMBL" id="KN831772">
    <property type="protein sequence ID" value="KIM45063.1"/>
    <property type="molecule type" value="Genomic_DNA"/>
</dbReference>
<protein>
    <recommendedName>
        <fullName evidence="2">RapZ C-terminal domain-containing protein</fullName>
    </recommendedName>
</protein>